<dbReference type="PROSITE" id="PS50104">
    <property type="entry name" value="TIR"/>
    <property type="match status" value="1"/>
</dbReference>
<dbReference type="RefSeq" id="WP_119452542.1">
    <property type="nucleotide sequence ID" value="NZ_QWGA01000003.1"/>
</dbReference>
<keyword evidence="3" id="KW-0675">Receptor</keyword>
<protein>
    <submittedName>
        <fullName evidence="3">Toll/interleukin-1 receptor domain-containing protein</fullName>
    </submittedName>
</protein>
<dbReference type="InterPro" id="IPR035897">
    <property type="entry name" value="Toll_tir_struct_dom_sf"/>
</dbReference>
<gene>
    <name evidence="3" type="ORF">D1222_01875</name>
</gene>
<accession>A0A399RMI9</accession>
<sequence>MNQTRSLRDTVFISKATPGDDDFALWLAPRLEAAGYKVFADILSFDAGDRWRLKLTSTLQNSATKMLLCCRDSSLVRHGVDEEISIAQDLSRELDDPNFILPLRLERFKKLFGIGGLQYIDFEKSWADGLSELLKSLDRQNTPKANSPAQINPEWENYQKRQQVTLEQIPEPLTSNWLKLLSAPDTIKYLTPKGSVIHSVMAREAKSFEFPLVQHNRGFFGFCDPSQMESHFKGTGPFLIERELSLDSFLNEGVQEMGLADRAAKNIFVQIMRMSWEAFCRQRGLIKYEFSAGASYHVSDSVARIGQRIPWGRQGSRRSSMLRNIAKKKVWEFGMSAIPSLFPFPHFRLKSRVLFSDVIDDDKRGATISDPKAQHRLRRSVCSPWRNPAWHGRLMAYLEVLAPETANINLPVAPGSHLAVEATPLAVTSPVSTRQAAISDGDAEEADASTLPPYFSDEEED</sequence>
<evidence type="ECO:0000313" key="4">
    <source>
        <dbReference type="Proteomes" id="UP000265845"/>
    </source>
</evidence>
<evidence type="ECO:0000313" key="3">
    <source>
        <dbReference type="EMBL" id="RIJ31042.1"/>
    </source>
</evidence>
<dbReference type="GO" id="GO:0007165">
    <property type="term" value="P:signal transduction"/>
    <property type="evidence" value="ECO:0007669"/>
    <property type="project" value="InterPro"/>
</dbReference>
<feature type="domain" description="TIR" evidence="2">
    <location>
        <begin position="7"/>
        <end position="141"/>
    </location>
</feature>
<feature type="region of interest" description="Disordered" evidence="1">
    <location>
        <begin position="433"/>
        <end position="461"/>
    </location>
</feature>
<dbReference type="OrthoDB" id="9806903at2"/>
<dbReference type="EMBL" id="QWGA01000003">
    <property type="protein sequence ID" value="RIJ31042.1"/>
    <property type="molecule type" value="Genomic_DNA"/>
</dbReference>
<name>A0A399RMI9_9PROT</name>
<evidence type="ECO:0000256" key="1">
    <source>
        <dbReference type="SAM" id="MobiDB-lite"/>
    </source>
</evidence>
<dbReference type="InterPro" id="IPR000157">
    <property type="entry name" value="TIR_dom"/>
</dbReference>
<dbReference type="Gene3D" id="3.40.50.10140">
    <property type="entry name" value="Toll/interleukin-1 receptor homology (TIR) domain"/>
    <property type="match status" value="1"/>
</dbReference>
<organism evidence="3 4">
    <name type="scientific">Henriciella algicola</name>
    <dbReference type="NCBI Taxonomy" id="1608422"/>
    <lineage>
        <taxon>Bacteria</taxon>
        <taxon>Pseudomonadati</taxon>
        <taxon>Pseudomonadota</taxon>
        <taxon>Alphaproteobacteria</taxon>
        <taxon>Hyphomonadales</taxon>
        <taxon>Hyphomonadaceae</taxon>
        <taxon>Henriciella</taxon>
    </lineage>
</organism>
<proteinExistence type="predicted"/>
<evidence type="ECO:0000259" key="2">
    <source>
        <dbReference type="PROSITE" id="PS50104"/>
    </source>
</evidence>
<comment type="caution">
    <text evidence="3">The sequence shown here is derived from an EMBL/GenBank/DDBJ whole genome shotgun (WGS) entry which is preliminary data.</text>
</comment>
<reference evidence="3 4" key="1">
    <citation type="submission" date="2018-08" db="EMBL/GenBank/DDBJ databases">
        <title>Henriciella mobilis sp. nov., isolated from seawater.</title>
        <authorList>
            <person name="Cheng H."/>
            <person name="Wu Y.-H."/>
            <person name="Xu X.-W."/>
            <person name="Guo L.-L."/>
        </authorList>
    </citation>
    <scope>NUCLEOTIDE SEQUENCE [LARGE SCALE GENOMIC DNA]</scope>
    <source>
        <strain evidence="3 4">CCUG67844</strain>
    </source>
</reference>
<dbReference type="Pfam" id="PF13676">
    <property type="entry name" value="TIR_2"/>
    <property type="match status" value="1"/>
</dbReference>
<dbReference type="AlphaFoldDB" id="A0A399RMI9"/>
<keyword evidence="4" id="KW-1185">Reference proteome</keyword>
<dbReference type="Proteomes" id="UP000265845">
    <property type="component" value="Unassembled WGS sequence"/>
</dbReference>